<evidence type="ECO:0000313" key="2">
    <source>
        <dbReference type="EMBL" id="RED51807.1"/>
    </source>
</evidence>
<dbReference type="EMBL" id="QRDY01000038">
    <property type="protein sequence ID" value="RED51807.1"/>
    <property type="molecule type" value="Genomic_DNA"/>
</dbReference>
<evidence type="ECO:0000313" key="3">
    <source>
        <dbReference type="Proteomes" id="UP000256869"/>
    </source>
</evidence>
<feature type="transmembrane region" description="Helical" evidence="1">
    <location>
        <begin position="74"/>
        <end position="98"/>
    </location>
</feature>
<evidence type="ECO:0000256" key="1">
    <source>
        <dbReference type="SAM" id="Phobius"/>
    </source>
</evidence>
<accession>A0A3D9HQL2</accession>
<feature type="transmembrane region" description="Helical" evidence="1">
    <location>
        <begin position="12"/>
        <end position="30"/>
    </location>
</feature>
<comment type="caution">
    <text evidence="2">The sequence shown here is derived from an EMBL/GenBank/DDBJ whole genome shotgun (WGS) entry which is preliminary data.</text>
</comment>
<protein>
    <submittedName>
        <fullName evidence="2">Uncharacterized protein DUF4184</fullName>
    </submittedName>
</protein>
<keyword evidence="3" id="KW-1185">Reference proteome</keyword>
<gene>
    <name evidence="2" type="ORF">DFP95_13830</name>
</gene>
<dbReference type="AlphaFoldDB" id="A0A3D9HQL2"/>
<keyword evidence="1" id="KW-0812">Transmembrane</keyword>
<organism evidence="2 3">
    <name type="scientific">Cohnella lupini</name>
    <dbReference type="NCBI Taxonomy" id="1294267"/>
    <lineage>
        <taxon>Bacteria</taxon>
        <taxon>Bacillati</taxon>
        <taxon>Bacillota</taxon>
        <taxon>Bacilli</taxon>
        <taxon>Bacillales</taxon>
        <taxon>Paenibacillaceae</taxon>
        <taxon>Cohnella</taxon>
    </lineage>
</organism>
<proteinExistence type="predicted"/>
<dbReference type="Pfam" id="PF13803">
    <property type="entry name" value="DUF4184"/>
    <property type="match status" value="1"/>
</dbReference>
<dbReference type="InterPro" id="IPR025238">
    <property type="entry name" value="DUF4184"/>
</dbReference>
<name>A0A3D9HQL2_9BACL</name>
<reference evidence="2 3" key="1">
    <citation type="submission" date="2018-07" db="EMBL/GenBank/DDBJ databases">
        <title>Genomic Encyclopedia of Type Strains, Phase III (KMG-III): the genomes of soil and plant-associated and newly described type strains.</title>
        <authorList>
            <person name="Whitman W."/>
        </authorList>
    </citation>
    <scope>NUCLEOTIDE SEQUENCE [LARGE SCALE GENOMIC DNA]</scope>
    <source>
        <strain evidence="2 3">CECT 8236</strain>
    </source>
</reference>
<sequence length="110" mass="12322">MNLPIYKILQHSLSMIGLMVIIAQIGIALYKTDPHSKEVPFITSERKLLYWGFAAMVAFLMTGCKLLLASGGNILGMLVVAPITGFCAGILLASLPYWRRTRLQKRVWNR</sequence>
<feature type="transmembrane region" description="Helical" evidence="1">
    <location>
        <begin position="50"/>
        <end position="68"/>
    </location>
</feature>
<dbReference type="Proteomes" id="UP000256869">
    <property type="component" value="Unassembled WGS sequence"/>
</dbReference>
<keyword evidence="1" id="KW-0472">Membrane</keyword>
<keyword evidence="1" id="KW-1133">Transmembrane helix</keyword>